<keyword evidence="2" id="KW-1185">Reference proteome</keyword>
<name>A0ABQ9D1J1_9PASS</name>
<organism evidence="1 2">
    <name type="scientific">Willisornis vidua</name>
    <name type="common">Xingu scale-backed antbird</name>
    <dbReference type="NCBI Taxonomy" id="1566151"/>
    <lineage>
        <taxon>Eukaryota</taxon>
        <taxon>Metazoa</taxon>
        <taxon>Chordata</taxon>
        <taxon>Craniata</taxon>
        <taxon>Vertebrata</taxon>
        <taxon>Euteleostomi</taxon>
        <taxon>Archelosauria</taxon>
        <taxon>Archosauria</taxon>
        <taxon>Dinosauria</taxon>
        <taxon>Saurischia</taxon>
        <taxon>Theropoda</taxon>
        <taxon>Coelurosauria</taxon>
        <taxon>Aves</taxon>
        <taxon>Neognathae</taxon>
        <taxon>Neoaves</taxon>
        <taxon>Telluraves</taxon>
        <taxon>Australaves</taxon>
        <taxon>Passeriformes</taxon>
        <taxon>Thamnophilidae</taxon>
        <taxon>Willisornis</taxon>
    </lineage>
</organism>
<dbReference type="EMBL" id="WHWB01034138">
    <property type="protein sequence ID" value="KAJ7413455.1"/>
    <property type="molecule type" value="Genomic_DNA"/>
</dbReference>
<dbReference type="Proteomes" id="UP001145742">
    <property type="component" value="Unassembled WGS sequence"/>
</dbReference>
<proteinExistence type="predicted"/>
<gene>
    <name evidence="1" type="ORF">WISP_90590</name>
</gene>
<protein>
    <submittedName>
        <fullName evidence="1">Uncharacterized protein</fullName>
    </submittedName>
</protein>
<comment type="caution">
    <text evidence="1">The sequence shown here is derived from an EMBL/GenBank/DDBJ whole genome shotgun (WGS) entry which is preliminary data.</text>
</comment>
<accession>A0ABQ9D1J1</accession>
<reference evidence="1" key="1">
    <citation type="submission" date="2019-10" db="EMBL/GenBank/DDBJ databases">
        <authorList>
            <person name="Soares A.E.R."/>
            <person name="Aleixo A."/>
            <person name="Schneider P."/>
            <person name="Miyaki C.Y."/>
            <person name="Schneider M.P."/>
            <person name="Mello C."/>
            <person name="Vasconcelos A.T.R."/>
        </authorList>
    </citation>
    <scope>NUCLEOTIDE SEQUENCE</scope>
    <source>
        <tissue evidence="1">Muscle</tissue>
    </source>
</reference>
<evidence type="ECO:0000313" key="2">
    <source>
        <dbReference type="Proteomes" id="UP001145742"/>
    </source>
</evidence>
<evidence type="ECO:0000313" key="1">
    <source>
        <dbReference type="EMBL" id="KAJ7413455.1"/>
    </source>
</evidence>
<sequence>MSLLSCWRRVRRQLLDYTKGTYKKDEERLFTRPKNGKGGGQRERELGHRSVAFMCYKASGICTLFCIPQLAERQSKKKVKKHYFDKSRGAKSIDALDLCHNLIPGATCPCVSYQHYSTIQFLLAETSFIWAQSQELSGITPV</sequence>